<name>A0ABQ8KS86_9APHY</name>
<dbReference type="EMBL" id="JADCUA010000003">
    <property type="protein sequence ID" value="KAH9841673.1"/>
    <property type="molecule type" value="Genomic_DNA"/>
</dbReference>
<protein>
    <recommendedName>
        <fullName evidence="3">F-box domain-containing protein</fullName>
    </recommendedName>
</protein>
<accession>A0ABQ8KS86</accession>
<dbReference type="RefSeq" id="XP_047782972.1">
    <property type="nucleotide sequence ID" value="XM_047917942.1"/>
</dbReference>
<dbReference type="Proteomes" id="UP000814176">
    <property type="component" value="Unassembled WGS sequence"/>
</dbReference>
<comment type="caution">
    <text evidence="1">The sequence shown here is derived from an EMBL/GenBank/DDBJ whole genome shotgun (WGS) entry which is preliminary data.</text>
</comment>
<dbReference type="Gene3D" id="3.80.10.10">
    <property type="entry name" value="Ribonuclease Inhibitor"/>
    <property type="match status" value="1"/>
</dbReference>
<gene>
    <name evidence="1" type="ORF">C8Q71DRAFT_343235</name>
</gene>
<dbReference type="GeneID" id="71998674"/>
<dbReference type="PANTHER" id="PTHR38926:SF5">
    <property type="entry name" value="F-BOX AND LEUCINE-RICH REPEAT PROTEIN 6"/>
    <property type="match status" value="1"/>
</dbReference>
<sequence>MDTRHRASLASTRPMHRVFRVDEILLLVLNNLDYDTSSLASVARTCRLLHRPAIVVLWDSLYNIEPLIRLFPSDAWELTDSVPHANGGMPWTRTPRRLNLTRALTAPEDWYAFDKYAYLVRHITRIAHSGELKADVRMIRPLYGLDQITLETYQMLSFCRRGLLIPLLKTIDWSFQSSAHGSPTLCADMLPILHLLVGPELRHLRIGRLFLYASSKYAATPALKSILGAIQSTCPLLESITFDTIHGGSAELSRVLGPQLTRHHNLKSIRCPGVALAIHDVVKLSSLPSLASLQINLSFDGLVRSSLHASRSCHPAEPVTTFPSLRELDIQRCDAQSYLQFASIKLPVVEDFKLTLDMSTHRSCPRPLFAVIASQCNPETLSVVKLRDDRLDDDLITCPNFAVSASNLRHFLAFRHLRYLNIDTRTSCTEYDDEVLVEMATAWPKLEHLHVNAGVRKSGWRRSSSVATLLGLSAFAKRCPGLTHLGLLLDAHGPQTDEEHVVHGHLHTLRNLEVIHWGWSTVRGQLESVASMLSYLFPPDVQWRRGGDGYFHAEPEEVAEEEDSAEKWDKVMALYPVMYRVRQQERERARRLVASGDSSAI</sequence>
<reference evidence="1 2" key="1">
    <citation type="journal article" date="2021" name="Environ. Microbiol.">
        <title>Gene family expansions and transcriptome signatures uncover fungal adaptations to wood decay.</title>
        <authorList>
            <person name="Hage H."/>
            <person name="Miyauchi S."/>
            <person name="Viragh M."/>
            <person name="Drula E."/>
            <person name="Min B."/>
            <person name="Chaduli D."/>
            <person name="Navarro D."/>
            <person name="Favel A."/>
            <person name="Norest M."/>
            <person name="Lesage-Meessen L."/>
            <person name="Balint B."/>
            <person name="Merenyi Z."/>
            <person name="de Eugenio L."/>
            <person name="Morin E."/>
            <person name="Martinez A.T."/>
            <person name="Baldrian P."/>
            <person name="Stursova M."/>
            <person name="Martinez M.J."/>
            <person name="Novotny C."/>
            <person name="Magnuson J.K."/>
            <person name="Spatafora J.W."/>
            <person name="Maurice S."/>
            <person name="Pangilinan J."/>
            <person name="Andreopoulos W."/>
            <person name="LaButti K."/>
            <person name="Hundley H."/>
            <person name="Na H."/>
            <person name="Kuo A."/>
            <person name="Barry K."/>
            <person name="Lipzen A."/>
            <person name="Henrissat B."/>
            <person name="Riley R."/>
            <person name="Ahrendt S."/>
            <person name="Nagy L.G."/>
            <person name="Grigoriev I.V."/>
            <person name="Martin F."/>
            <person name="Rosso M.N."/>
        </authorList>
    </citation>
    <scope>NUCLEOTIDE SEQUENCE [LARGE SCALE GENOMIC DNA]</scope>
    <source>
        <strain evidence="1 2">CIRM-BRFM 1785</strain>
    </source>
</reference>
<dbReference type="InterPro" id="IPR032675">
    <property type="entry name" value="LRR_dom_sf"/>
</dbReference>
<evidence type="ECO:0000313" key="1">
    <source>
        <dbReference type="EMBL" id="KAH9841673.1"/>
    </source>
</evidence>
<keyword evidence="2" id="KW-1185">Reference proteome</keyword>
<evidence type="ECO:0000313" key="2">
    <source>
        <dbReference type="Proteomes" id="UP000814176"/>
    </source>
</evidence>
<evidence type="ECO:0008006" key="3">
    <source>
        <dbReference type="Google" id="ProtNLM"/>
    </source>
</evidence>
<dbReference type="PANTHER" id="PTHR38926">
    <property type="entry name" value="F-BOX DOMAIN CONTAINING PROTEIN, EXPRESSED"/>
    <property type="match status" value="1"/>
</dbReference>
<proteinExistence type="predicted"/>
<organism evidence="1 2">
    <name type="scientific">Rhodofomes roseus</name>
    <dbReference type="NCBI Taxonomy" id="34475"/>
    <lineage>
        <taxon>Eukaryota</taxon>
        <taxon>Fungi</taxon>
        <taxon>Dikarya</taxon>
        <taxon>Basidiomycota</taxon>
        <taxon>Agaricomycotina</taxon>
        <taxon>Agaricomycetes</taxon>
        <taxon>Polyporales</taxon>
        <taxon>Rhodofomes</taxon>
    </lineage>
</organism>
<dbReference type="SUPFAM" id="SSF52047">
    <property type="entry name" value="RNI-like"/>
    <property type="match status" value="1"/>
</dbReference>